<sequence length="107" mass="11399">MSTKSIILPLFVLLIFISGSQASRQLLWEGFGEMFHKLPGFHVTAGGGDMMNGTHSCSAQGPCSGKQLTCPENCFKTTNVEKEGYKSTSRTGGCSYDCTKCTAACSS</sequence>
<dbReference type="EMBL" id="CM002871">
    <property type="protein sequence ID" value="KFK40278.1"/>
    <property type="molecule type" value="Genomic_DNA"/>
</dbReference>
<dbReference type="Proteomes" id="UP000029120">
    <property type="component" value="Chromosome 3"/>
</dbReference>
<gene>
    <name evidence="2" type="ordered locus">AALP_Aa3g354300</name>
</gene>
<proteinExistence type="predicted"/>
<dbReference type="PANTHER" id="PTHR34789:SF3">
    <property type="entry name" value="BNAA07G01290D PROTEIN"/>
    <property type="match status" value="1"/>
</dbReference>
<keyword evidence="3" id="KW-1185">Reference proteome</keyword>
<reference evidence="3" key="1">
    <citation type="journal article" date="2015" name="Nat. Plants">
        <title>Genome expansion of Arabis alpina linked with retrotransposition and reduced symmetric DNA methylation.</title>
        <authorList>
            <person name="Willing E.M."/>
            <person name="Rawat V."/>
            <person name="Mandakova T."/>
            <person name="Maumus F."/>
            <person name="James G.V."/>
            <person name="Nordstroem K.J."/>
            <person name="Becker C."/>
            <person name="Warthmann N."/>
            <person name="Chica C."/>
            <person name="Szarzynska B."/>
            <person name="Zytnicki M."/>
            <person name="Albani M.C."/>
            <person name="Kiefer C."/>
            <person name="Bergonzi S."/>
            <person name="Castaings L."/>
            <person name="Mateos J.L."/>
            <person name="Berns M.C."/>
            <person name="Bujdoso N."/>
            <person name="Piofczyk T."/>
            <person name="de Lorenzo L."/>
            <person name="Barrero-Sicilia C."/>
            <person name="Mateos I."/>
            <person name="Piednoel M."/>
            <person name="Hagmann J."/>
            <person name="Chen-Min-Tao R."/>
            <person name="Iglesias-Fernandez R."/>
            <person name="Schuster S.C."/>
            <person name="Alonso-Blanco C."/>
            <person name="Roudier F."/>
            <person name="Carbonero P."/>
            <person name="Paz-Ares J."/>
            <person name="Davis S.J."/>
            <person name="Pecinka A."/>
            <person name="Quesneville H."/>
            <person name="Colot V."/>
            <person name="Lysak M.A."/>
            <person name="Weigel D."/>
            <person name="Coupland G."/>
            <person name="Schneeberger K."/>
        </authorList>
    </citation>
    <scope>NUCLEOTIDE SEQUENCE [LARGE SCALE GENOMIC DNA]</scope>
    <source>
        <strain evidence="3">cv. Pajares</strain>
    </source>
</reference>
<feature type="signal peptide" evidence="1">
    <location>
        <begin position="1"/>
        <end position="22"/>
    </location>
</feature>
<dbReference type="AlphaFoldDB" id="A0A087HDS6"/>
<evidence type="ECO:0000313" key="2">
    <source>
        <dbReference type="EMBL" id="KFK40278.1"/>
    </source>
</evidence>
<dbReference type="PANTHER" id="PTHR34789">
    <property type="entry name" value="EXPRESSED PROTEIN"/>
    <property type="match status" value="1"/>
</dbReference>
<dbReference type="Gramene" id="KFK40278">
    <property type="protein sequence ID" value="KFK40278"/>
    <property type="gene ID" value="AALP_AA3G354300"/>
</dbReference>
<organism evidence="2 3">
    <name type="scientific">Arabis alpina</name>
    <name type="common">Alpine rock-cress</name>
    <dbReference type="NCBI Taxonomy" id="50452"/>
    <lineage>
        <taxon>Eukaryota</taxon>
        <taxon>Viridiplantae</taxon>
        <taxon>Streptophyta</taxon>
        <taxon>Embryophyta</taxon>
        <taxon>Tracheophyta</taxon>
        <taxon>Spermatophyta</taxon>
        <taxon>Magnoliopsida</taxon>
        <taxon>eudicotyledons</taxon>
        <taxon>Gunneridae</taxon>
        <taxon>Pentapetalae</taxon>
        <taxon>rosids</taxon>
        <taxon>malvids</taxon>
        <taxon>Brassicales</taxon>
        <taxon>Brassicaceae</taxon>
        <taxon>Arabideae</taxon>
        <taxon>Arabis</taxon>
    </lineage>
</organism>
<evidence type="ECO:0000313" key="3">
    <source>
        <dbReference type="Proteomes" id="UP000029120"/>
    </source>
</evidence>
<name>A0A087HDS6_ARAAL</name>
<dbReference type="OrthoDB" id="1107388at2759"/>
<evidence type="ECO:0000256" key="1">
    <source>
        <dbReference type="SAM" id="SignalP"/>
    </source>
</evidence>
<feature type="chain" id="PRO_5001823201" evidence="1">
    <location>
        <begin position="23"/>
        <end position="107"/>
    </location>
</feature>
<dbReference type="OMA" id="CYKSTNV"/>
<keyword evidence="1" id="KW-0732">Signal</keyword>
<accession>A0A087HDS6</accession>
<protein>
    <submittedName>
        <fullName evidence="2">Uncharacterized protein</fullName>
    </submittedName>
</protein>